<evidence type="ECO:0000256" key="8">
    <source>
        <dbReference type="SAM" id="Phobius"/>
    </source>
</evidence>
<evidence type="ECO:0000256" key="2">
    <source>
        <dbReference type="ARBA" id="ARBA00007935"/>
    </source>
</evidence>
<evidence type="ECO:0000256" key="1">
    <source>
        <dbReference type="ARBA" id="ARBA00004651"/>
    </source>
</evidence>
<keyword evidence="10" id="KW-1185">Reference proteome</keyword>
<feature type="transmembrane region" description="Helical" evidence="8">
    <location>
        <begin position="183"/>
        <end position="204"/>
    </location>
</feature>
<accession>A0A250JN75</accession>
<feature type="transmembrane region" description="Helical" evidence="8">
    <location>
        <begin position="75"/>
        <end position="97"/>
    </location>
</feature>
<dbReference type="Gene3D" id="1.10.3470.10">
    <property type="entry name" value="ABC transporter involved in vitamin B12 uptake, BtuC"/>
    <property type="match status" value="1"/>
</dbReference>
<feature type="transmembrane region" description="Helical" evidence="8">
    <location>
        <begin position="137"/>
        <end position="162"/>
    </location>
</feature>
<evidence type="ECO:0000313" key="9">
    <source>
        <dbReference type="EMBL" id="ATB45113.1"/>
    </source>
</evidence>
<dbReference type="KEGG" id="mmas:MYMAC_000697"/>
<evidence type="ECO:0000256" key="6">
    <source>
        <dbReference type="ARBA" id="ARBA00022989"/>
    </source>
</evidence>
<dbReference type="InterPro" id="IPR000522">
    <property type="entry name" value="ABC_transptr_permease_BtuC"/>
</dbReference>
<dbReference type="AlphaFoldDB" id="A0A250JN75"/>
<keyword evidence="7 8" id="KW-0472">Membrane</keyword>
<name>A0A250JN75_9BACT</name>
<evidence type="ECO:0000256" key="4">
    <source>
        <dbReference type="ARBA" id="ARBA00022475"/>
    </source>
</evidence>
<feature type="transmembrane region" description="Helical" evidence="8">
    <location>
        <begin position="50"/>
        <end position="69"/>
    </location>
</feature>
<keyword evidence="3" id="KW-0813">Transport</keyword>
<comment type="similarity">
    <text evidence="2">Belongs to the binding-protein-dependent transport system permease family. FecCD subfamily.</text>
</comment>
<feature type="transmembrane region" description="Helical" evidence="8">
    <location>
        <begin position="269"/>
        <end position="291"/>
    </location>
</feature>
<sequence length="323" mass="34891">MSASAPAAFNPLRPLLVLGAVALAFVVLFMLVGVTGPWDFVLPFRGKKVATALLVGYAVAVSTVLFQTVTGNRVLTPAIMGFDYLYVLIQTCLVFFLGSTTVAGMDARFLFAAEVIIMVAFSAMLHGWLFGVARGNVHLLLLTGVVMGVLFRSLASFVQRVIEPNEFIFLQDRFFASFNDPEYELLLLSAVLTLGVSVLGLRLLRACDVLVLGREAAINLGVDYAKTVSWVLALVAILVAISTALVGPVTFLGLLVANLAYPLVRTYRHAFVIPAAALIAGIALVAGQFVLERVFRLDTNPRVIIEFVGGLVFIALLMRRTPR</sequence>
<evidence type="ECO:0000256" key="5">
    <source>
        <dbReference type="ARBA" id="ARBA00022692"/>
    </source>
</evidence>
<dbReference type="InterPro" id="IPR037294">
    <property type="entry name" value="ABC_BtuC-like"/>
</dbReference>
<reference evidence="9 10" key="1">
    <citation type="submission" date="2017-06" db="EMBL/GenBank/DDBJ databases">
        <title>Sequencing and comparative analysis of myxobacterial genomes.</title>
        <authorList>
            <person name="Rupp O."/>
            <person name="Goesmann A."/>
            <person name="Sogaard-Andersen L."/>
        </authorList>
    </citation>
    <scope>NUCLEOTIDE SEQUENCE [LARGE SCALE GENOMIC DNA]</scope>
    <source>
        <strain evidence="9 10">DSM 14697</strain>
    </source>
</reference>
<evidence type="ECO:0000256" key="3">
    <source>
        <dbReference type="ARBA" id="ARBA00022448"/>
    </source>
</evidence>
<keyword evidence="6 8" id="KW-1133">Transmembrane helix</keyword>
<dbReference type="GO" id="GO:0033214">
    <property type="term" value="P:siderophore-iron import into cell"/>
    <property type="evidence" value="ECO:0007669"/>
    <property type="project" value="TreeGrafter"/>
</dbReference>
<feature type="transmembrane region" description="Helical" evidence="8">
    <location>
        <begin position="109"/>
        <end position="131"/>
    </location>
</feature>
<evidence type="ECO:0000313" key="10">
    <source>
        <dbReference type="Proteomes" id="UP000217343"/>
    </source>
</evidence>
<organism evidence="9 10">
    <name type="scientific">Corallococcus macrosporus DSM 14697</name>
    <dbReference type="NCBI Taxonomy" id="1189310"/>
    <lineage>
        <taxon>Bacteria</taxon>
        <taxon>Pseudomonadati</taxon>
        <taxon>Myxococcota</taxon>
        <taxon>Myxococcia</taxon>
        <taxon>Myxococcales</taxon>
        <taxon>Cystobacterineae</taxon>
        <taxon>Myxococcaceae</taxon>
        <taxon>Corallococcus</taxon>
    </lineage>
</organism>
<proteinExistence type="inferred from homology"/>
<dbReference type="PANTHER" id="PTHR30472">
    <property type="entry name" value="FERRIC ENTEROBACTIN TRANSPORT SYSTEM PERMEASE PROTEIN"/>
    <property type="match status" value="1"/>
</dbReference>
<gene>
    <name evidence="9" type="ORF">MYMAC_000697</name>
</gene>
<dbReference type="SUPFAM" id="SSF81345">
    <property type="entry name" value="ABC transporter involved in vitamin B12 uptake, BtuC"/>
    <property type="match status" value="1"/>
</dbReference>
<dbReference type="GO" id="GO:0022857">
    <property type="term" value="F:transmembrane transporter activity"/>
    <property type="evidence" value="ECO:0007669"/>
    <property type="project" value="InterPro"/>
</dbReference>
<dbReference type="RefSeq" id="WP_095957035.1">
    <property type="nucleotide sequence ID" value="NZ_CP022203.1"/>
</dbReference>
<protein>
    <submittedName>
        <fullName evidence="9">Enterobactin ABC transporter permease</fullName>
    </submittedName>
</protein>
<feature type="transmembrane region" description="Helical" evidence="8">
    <location>
        <begin position="230"/>
        <end position="257"/>
    </location>
</feature>
<dbReference type="PANTHER" id="PTHR30472:SF19">
    <property type="entry name" value="PETROBACTIN IMPORT SYSTEM PERMEASE PROTEIN YCLO"/>
    <property type="match status" value="1"/>
</dbReference>
<dbReference type="OrthoDB" id="9796260at2"/>
<keyword evidence="5 8" id="KW-0812">Transmembrane</keyword>
<feature type="transmembrane region" description="Helical" evidence="8">
    <location>
        <begin position="15"/>
        <end position="38"/>
    </location>
</feature>
<dbReference type="Pfam" id="PF01032">
    <property type="entry name" value="FecCD"/>
    <property type="match status" value="1"/>
</dbReference>
<comment type="subcellular location">
    <subcellularLocation>
        <location evidence="1">Cell membrane</location>
        <topology evidence="1">Multi-pass membrane protein</topology>
    </subcellularLocation>
</comment>
<dbReference type="EMBL" id="CP022203">
    <property type="protein sequence ID" value="ATB45113.1"/>
    <property type="molecule type" value="Genomic_DNA"/>
</dbReference>
<dbReference type="Proteomes" id="UP000217343">
    <property type="component" value="Chromosome"/>
</dbReference>
<keyword evidence="4" id="KW-1003">Cell membrane</keyword>
<dbReference type="GO" id="GO:0005886">
    <property type="term" value="C:plasma membrane"/>
    <property type="evidence" value="ECO:0007669"/>
    <property type="project" value="UniProtKB-SubCell"/>
</dbReference>
<feature type="transmembrane region" description="Helical" evidence="8">
    <location>
        <begin position="303"/>
        <end position="319"/>
    </location>
</feature>
<evidence type="ECO:0000256" key="7">
    <source>
        <dbReference type="ARBA" id="ARBA00023136"/>
    </source>
</evidence>